<dbReference type="eggNOG" id="COG5495">
    <property type="taxonomic scope" value="Bacteria"/>
</dbReference>
<accession>H6L141</accession>
<feature type="domain" description="DUF2520" evidence="2">
    <location>
        <begin position="126"/>
        <end position="252"/>
    </location>
</feature>
<evidence type="ECO:0000313" key="4">
    <source>
        <dbReference type="Proteomes" id="UP000007519"/>
    </source>
</evidence>
<dbReference type="InterPro" id="IPR019665">
    <property type="entry name" value="OxRdtase/DH_put_Rossmann_dom"/>
</dbReference>
<dbReference type="PANTHER" id="PTHR40459:SF1">
    <property type="entry name" value="CONSERVED HYPOTHETICAL ALANINE AND LEUCINE RICH PROTEIN"/>
    <property type="match status" value="1"/>
</dbReference>
<name>H6L141_SAPGL</name>
<evidence type="ECO:0000313" key="3">
    <source>
        <dbReference type="EMBL" id="AFC26077.1"/>
    </source>
</evidence>
<evidence type="ECO:0000259" key="1">
    <source>
        <dbReference type="Pfam" id="PF10727"/>
    </source>
</evidence>
<dbReference type="InterPro" id="IPR036291">
    <property type="entry name" value="NAD(P)-bd_dom_sf"/>
</dbReference>
<dbReference type="InterPro" id="IPR037108">
    <property type="entry name" value="TM1727-like_C_sf"/>
</dbReference>
<protein>
    <submittedName>
        <fullName evidence="3">Oxidoreductase domain protein</fullName>
    </submittedName>
</protein>
<dbReference type="InterPro" id="IPR008927">
    <property type="entry name" value="6-PGluconate_DH-like_C_sf"/>
</dbReference>
<dbReference type="PANTHER" id="PTHR40459">
    <property type="entry name" value="CONSERVED HYPOTHETICAL ALANINE AND LEUCINE RICH PROTEIN"/>
    <property type="match status" value="1"/>
</dbReference>
<organism evidence="3 4">
    <name type="scientific">Saprospira grandis (strain Lewin)</name>
    <dbReference type="NCBI Taxonomy" id="984262"/>
    <lineage>
        <taxon>Bacteria</taxon>
        <taxon>Pseudomonadati</taxon>
        <taxon>Bacteroidota</taxon>
        <taxon>Saprospiria</taxon>
        <taxon>Saprospirales</taxon>
        <taxon>Saprospiraceae</taxon>
        <taxon>Saprospira</taxon>
    </lineage>
</organism>
<dbReference type="AlphaFoldDB" id="H6L141"/>
<dbReference type="STRING" id="984262.SGRA_3350"/>
<dbReference type="Gene3D" id="1.10.1040.20">
    <property type="entry name" value="ProC-like, C-terminal domain"/>
    <property type="match status" value="1"/>
</dbReference>
<dbReference type="EMBL" id="CP002831">
    <property type="protein sequence ID" value="AFC26077.1"/>
    <property type="molecule type" value="Genomic_DNA"/>
</dbReference>
<gene>
    <name evidence="3" type="ordered locus">SGRA_3350</name>
</gene>
<dbReference type="SUPFAM" id="SSF51735">
    <property type="entry name" value="NAD(P)-binding Rossmann-fold domains"/>
    <property type="match status" value="1"/>
</dbReference>
<sequence>MQIHIIGTGKVGQALGHAFLKAGHSIGQCYSRTPEKAQKAAEALAGQAVFALDQLENQAGYYLLAVHDRAIAEVLAQLPQSIRNERLILHCSGATPLSALAQAKQYGIFYPLQSFHEGYLPDLARIPICLAASSPVLLEQLKDLAKSLGCRYHLLAEEQWPALHLAAVMVNNFSNYLFAMGQSICEQAQIDPEILFPLILQSAQRLEEGPAKGFQTGPAIRGDQSSMQKHQAYLAEHQPQLLALYQLLSQRIEEDL</sequence>
<dbReference type="Pfam" id="PF10727">
    <property type="entry name" value="Rossmann-like"/>
    <property type="match status" value="1"/>
</dbReference>
<proteinExistence type="predicted"/>
<dbReference type="Pfam" id="PF10728">
    <property type="entry name" value="DUF2520"/>
    <property type="match status" value="1"/>
</dbReference>
<dbReference type="Proteomes" id="UP000007519">
    <property type="component" value="Chromosome"/>
</dbReference>
<dbReference type="OrthoDB" id="9810755at2"/>
<dbReference type="RefSeq" id="WP_015693672.1">
    <property type="nucleotide sequence ID" value="NC_016940.1"/>
</dbReference>
<dbReference type="SUPFAM" id="SSF48179">
    <property type="entry name" value="6-phosphogluconate dehydrogenase C-terminal domain-like"/>
    <property type="match status" value="1"/>
</dbReference>
<dbReference type="KEGG" id="sgn:SGRA_3350"/>
<dbReference type="Gene3D" id="3.40.50.720">
    <property type="entry name" value="NAD(P)-binding Rossmann-like Domain"/>
    <property type="match status" value="1"/>
</dbReference>
<dbReference type="InterPro" id="IPR018931">
    <property type="entry name" value="DUF2520"/>
</dbReference>
<feature type="domain" description="Putative oxidoreductase/dehydrogenase Rossmann-like" evidence="1">
    <location>
        <begin position="2"/>
        <end position="107"/>
    </location>
</feature>
<dbReference type="HOGENOM" id="CLU_055635_1_1_10"/>
<evidence type="ECO:0000259" key="2">
    <source>
        <dbReference type="Pfam" id="PF10728"/>
    </source>
</evidence>
<reference evidence="3 4" key="1">
    <citation type="journal article" date="2012" name="Stand. Genomic Sci.">
        <title>Complete genome sequencing and analysis of Saprospira grandis str. Lewin, a predatory marine bacterium.</title>
        <authorList>
            <person name="Saw J.H."/>
            <person name="Yuryev A."/>
            <person name="Kanbe M."/>
            <person name="Hou S."/>
            <person name="Young A.G."/>
            <person name="Aizawa S."/>
            <person name="Alam M."/>
        </authorList>
    </citation>
    <scope>NUCLEOTIDE SEQUENCE [LARGE SCALE GENOMIC DNA]</scope>
    <source>
        <strain evidence="3 4">Lewin</strain>
    </source>
</reference>
<keyword evidence="4" id="KW-1185">Reference proteome</keyword>